<evidence type="ECO:0000313" key="2">
    <source>
        <dbReference type="EMBL" id="SBT00353.1"/>
    </source>
</evidence>
<evidence type="ECO:0000256" key="1">
    <source>
        <dbReference type="SAM" id="Phobius"/>
    </source>
</evidence>
<protein>
    <submittedName>
        <fullName evidence="2">RAD protein</fullName>
    </submittedName>
</protein>
<proteinExistence type="predicted"/>
<dbReference type="Proteomes" id="UP000078597">
    <property type="component" value="Unassembled WGS sequence"/>
</dbReference>
<dbReference type="EMBL" id="FLQW01006359">
    <property type="protein sequence ID" value="SBT00353.1"/>
    <property type="molecule type" value="Genomic_DNA"/>
</dbReference>
<feature type="transmembrane region" description="Helical" evidence="1">
    <location>
        <begin position="12"/>
        <end position="34"/>
    </location>
</feature>
<keyword evidence="1" id="KW-0472">Membrane</keyword>
<reference evidence="3" key="1">
    <citation type="submission" date="2016-05" db="EMBL/GenBank/DDBJ databases">
        <authorList>
            <person name="Naeem Raeece"/>
        </authorList>
    </citation>
    <scope>NUCLEOTIDE SEQUENCE [LARGE SCALE GENOMIC DNA]</scope>
</reference>
<keyword evidence="1" id="KW-1133">Transmembrane helix</keyword>
<name>A0A1A8X502_PLAMA</name>
<dbReference type="AlphaFoldDB" id="A0A1A8X502"/>
<keyword evidence="1" id="KW-0812">Transmembrane</keyword>
<organism evidence="2 3">
    <name type="scientific">Plasmodium malariae</name>
    <dbReference type="NCBI Taxonomy" id="5858"/>
    <lineage>
        <taxon>Eukaryota</taxon>
        <taxon>Sar</taxon>
        <taxon>Alveolata</taxon>
        <taxon>Apicomplexa</taxon>
        <taxon>Aconoidasida</taxon>
        <taxon>Haemosporida</taxon>
        <taxon>Plasmodiidae</taxon>
        <taxon>Plasmodium</taxon>
        <taxon>Plasmodium (Plasmodium)</taxon>
    </lineage>
</organism>
<gene>
    <name evidence="2" type="ORF">PMALA_075520</name>
</gene>
<sequence length="206" mass="23861">MITNNDLKKIGLSGFTIALFIFLNTLLSVGKFLHFHLSKRGSSRILNYVSQGIKNDDAEKKNVLKALSNHPLVTQNRPNLPFGCKESDLANKLSKKELDQKLRKCFTNYITKEYAKWSKNKLPKDERDFYSSHCNKKLILNLKGMEYSSRCRFIILMKLSLISYLKFPSFIKLNKNIWKLVIEGDKHKCSKLLKKKSNGLYIIIRG</sequence>
<accession>A0A1A8X502</accession>
<evidence type="ECO:0000313" key="3">
    <source>
        <dbReference type="Proteomes" id="UP000078597"/>
    </source>
</evidence>